<keyword evidence="7" id="KW-0732">Signal</keyword>
<evidence type="ECO:0000256" key="2">
    <source>
        <dbReference type="ARBA" id="ARBA00022692"/>
    </source>
</evidence>
<keyword evidence="10" id="KW-1185">Reference proteome</keyword>
<comment type="subcellular location">
    <subcellularLocation>
        <location evidence="1">Membrane</location>
        <topology evidence="1">Single-pass membrane protein</topology>
    </subcellularLocation>
</comment>
<dbReference type="InterPro" id="IPR050174">
    <property type="entry name" value="Protocadherin/Cadherin-CA"/>
</dbReference>
<dbReference type="SUPFAM" id="SSF49313">
    <property type="entry name" value="Cadherin-like"/>
    <property type="match status" value="4"/>
</dbReference>
<keyword evidence="6" id="KW-0472">Membrane</keyword>
<evidence type="ECO:0000256" key="1">
    <source>
        <dbReference type="ARBA" id="ARBA00004167"/>
    </source>
</evidence>
<keyword evidence="5" id="KW-0106">Calcium</keyword>
<evidence type="ECO:0000256" key="4">
    <source>
        <dbReference type="ARBA" id="ARBA00023180"/>
    </source>
</evidence>
<keyword evidence="3 6" id="KW-1133">Transmembrane helix</keyword>
<dbReference type="GO" id="GO:0007156">
    <property type="term" value="P:homophilic cell adhesion via plasma membrane adhesion molecules"/>
    <property type="evidence" value="ECO:0007669"/>
    <property type="project" value="InterPro"/>
</dbReference>
<organism evidence="9 10">
    <name type="scientific">Lymnaea stagnalis</name>
    <name type="common">Great pond snail</name>
    <name type="synonym">Helix stagnalis</name>
    <dbReference type="NCBI Taxonomy" id="6523"/>
    <lineage>
        <taxon>Eukaryota</taxon>
        <taxon>Metazoa</taxon>
        <taxon>Spiralia</taxon>
        <taxon>Lophotrochozoa</taxon>
        <taxon>Mollusca</taxon>
        <taxon>Gastropoda</taxon>
        <taxon>Heterobranchia</taxon>
        <taxon>Euthyneura</taxon>
        <taxon>Panpulmonata</taxon>
        <taxon>Hygrophila</taxon>
        <taxon>Lymnaeoidea</taxon>
        <taxon>Lymnaeidae</taxon>
        <taxon>Lymnaea</taxon>
    </lineage>
</organism>
<accession>A0AAV2HZV4</accession>
<feature type="chain" id="PRO_5043416059" description="Cadherin domain-containing protein" evidence="7">
    <location>
        <begin position="25"/>
        <end position="720"/>
    </location>
</feature>
<reference evidence="9 10" key="1">
    <citation type="submission" date="2024-04" db="EMBL/GenBank/DDBJ databases">
        <authorList>
            <consortium name="Genoscope - CEA"/>
            <person name="William W."/>
        </authorList>
    </citation>
    <scope>NUCLEOTIDE SEQUENCE [LARGE SCALE GENOMIC DNA]</scope>
</reference>
<sequence length="720" mass="78374">MKEDVLRRIVQGLLVFVLLELVRSQNVPIMVPYDRPYNIHEDTIVETSIVQVFCTNPGDSCLCNVKTIDPVDGPFVVWKKTQTSAFYVYYTGQAKGGKLSFLTQPTYFITIICRNELNTNSSEVLLEVDVQQNQAPKITNAKYPRDTLTLSATRPYLPDDIIYTVTATDAENDPLTYSITTDPSVGYFTIDRSDGKMKIVTDLRSATEKNIVMRVSVTDGVNTVSNFEIIITITNLNTRPSITNLPTTLTIPETVAPGYTIMTFTLTDPDIFTGSLIPTCTVVPGGEQYKFTYESGTRKLRVSTLATSNAATPLDYENINQYKITCVLNDGFLDSLNDTLTLNIENVNEAPEFDEIAYYCDLYESGPGVSNCDLDAVIVDPEGDPIVSIGFVSGNNNNRFRYDRSTTTITFNVDYDVDLAAMPTNVTLQLQAVDVYGAARTVPVYIKIGDVNDNTCFFGSTSTNTFKADQGTKLGSLGNFIATDNDLTSPNNLVTYEVIQALPADSTNYIAAFTDGSLAYVGLIPEENHGKSYSLIVRCKDGGSPPRTAQGTIVLTYQTTTTTSTTTTTTPTTTTTTTTTASTTTKSSDIFDNDAFVAVFAILMSLLVLGLLVGLYFLLRFCGLCGGAGAAGGAGPGNMCGPNNGCNDFCCPKREVEPVDDYFNTEVRTNNDYRDAYWKTGDNYETGTGYNPAGGSYAKPLEGGFKRLALPAPPPRGGYF</sequence>
<dbReference type="PANTHER" id="PTHR24028">
    <property type="entry name" value="CADHERIN-87A"/>
    <property type="match status" value="1"/>
</dbReference>
<feature type="domain" description="Cadherin" evidence="8">
    <location>
        <begin position="471"/>
        <end position="573"/>
    </location>
</feature>
<evidence type="ECO:0000256" key="7">
    <source>
        <dbReference type="SAM" id="SignalP"/>
    </source>
</evidence>
<evidence type="ECO:0000256" key="6">
    <source>
        <dbReference type="SAM" id="Phobius"/>
    </source>
</evidence>
<dbReference type="Gene3D" id="2.60.40.60">
    <property type="entry name" value="Cadherins"/>
    <property type="match status" value="4"/>
</dbReference>
<feature type="signal peptide" evidence="7">
    <location>
        <begin position="1"/>
        <end position="24"/>
    </location>
</feature>
<dbReference type="InterPro" id="IPR002126">
    <property type="entry name" value="Cadherin-like_dom"/>
</dbReference>
<evidence type="ECO:0000313" key="10">
    <source>
        <dbReference type="Proteomes" id="UP001497497"/>
    </source>
</evidence>
<dbReference type="PANTHER" id="PTHR24028:SF262">
    <property type="entry name" value="CADHERIN-RELATED FAMILY MEMBER 3"/>
    <property type="match status" value="1"/>
</dbReference>
<dbReference type="PROSITE" id="PS50268">
    <property type="entry name" value="CADHERIN_2"/>
    <property type="match status" value="4"/>
</dbReference>
<keyword evidence="2 6" id="KW-0812">Transmembrane</keyword>
<dbReference type="AlphaFoldDB" id="A0AAV2HZV4"/>
<dbReference type="GO" id="GO:0005886">
    <property type="term" value="C:plasma membrane"/>
    <property type="evidence" value="ECO:0007669"/>
    <property type="project" value="TreeGrafter"/>
</dbReference>
<evidence type="ECO:0000313" key="9">
    <source>
        <dbReference type="EMBL" id="CAL1539852.1"/>
    </source>
</evidence>
<keyword evidence="4" id="KW-0325">Glycoprotein</keyword>
<evidence type="ECO:0000259" key="8">
    <source>
        <dbReference type="PROSITE" id="PS50268"/>
    </source>
</evidence>
<evidence type="ECO:0000256" key="3">
    <source>
        <dbReference type="ARBA" id="ARBA00022989"/>
    </source>
</evidence>
<protein>
    <recommendedName>
        <fullName evidence="8">Cadherin domain-containing protein</fullName>
    </recommendedName>
</protein>
<dbReference type="Proteomes" id="UP001497497">
    <property type="component" value="Unassembled WGS sequence"/>
</dbReference>
<dbReference type="InterPro" id="IPR015919">
    <property type="entry name" value="Cadherin-like_sf"/>
</dbReference>
<dbReference type="GO" id="GO:0005509">
    <property type="term" value="F:calcium ion binding"/>
    <property type="evidence" value="ECO:0007669"/>
    <property type="project" value="UniProtKB-UniRule"/>
</dbReference>
<feature type="transmembrane region" description="Helical" evidence="6">
    <location>
        <begin position="595"/>
        <end position="619"/>
    </location>
</feature>
<feature type="domain" description="Cadherin" evidence="8">
    <location>
        <begin position="243"/>
        <end position="353"/>
    </location>
</feature>
<proteinExistence type="predicted"/>
<dbReference type="EMBL" id="CAXITT010000358">
    <property type="protein sequence ID" value="CAL1539852.1"/>
    <property type="molecule type" value="Genomic_DNA"/>
</dbReference>
<dbReference type="CDD" id="cd11304">
    <property type="entry name" value="Cadherin_repeat"/>
    <property type="match status" value="4"/>
</dbReference>
<feature type="domain" description="Cadherin" evidence="8">
    <location>
        <begin position="373"/>
        <end position="458"/>
    </location>
</feature>
<evidence type="ECO:0000256" key="5">
    <source>
        <dbReference type="PROSITE-ProRule" id="PRU00043"/>
    </source>
</evidence>
<gene>
    <name evidence="9" type="ORF">GSLYS_00013585001</name>
</gene>
<comment type="caution">
    <text evidence="9">The sequence shown here is derived from an EMBL/GenBank/DDBJ whole genome shotgun (WGS) entry which is preliminary data.</text>
</comment>
<feature type="domain" description="Cadherin" evidence="8">
    <location>
        <begin position="162"/>
        <end position="248"/>
    </location>
</feature>
<name>A0AAV2HZV4_LYMST</name>